<gene>
    <name evidence="2" type="ORF">FMOSSE_LOCUS6093</name>
</gene>
<dbReference type="EMBL" id="CAJVPP010001240">
    <property type="protein sequence ID" value="CAG8543421.1"/>
    <property type="molecule type" value="Genomic_DNA"/>
</dbReference>
<proteinExistence type="predicted"/>
<dbReference type="Proteomes" id="UP000789375">
    <property type="component" value="Unassembled WGS sequence"/>
</dbReference>
<protein>
    <submittedName>
        <fullName evidence="2">7199_t:CDS:1</fullName>
    </submittedName>
</protein>
<dbReference type="AlphaFoldDB" id="A0A9N9AX69"/>
<evidence type="ECO:0000313" key="3">
    <source>
        <dbReference type="Proteomes" id="UP000789375"/>
    </source>
</evidence>
<name>A0A9N9AX69_FUNMO</name>
<comment type="caution">
    <text evidence="2">The sequence shown here is derived from an EMBL/GenBank/DDBJ whole genome shotgun (WGS) entry which is preliminary data.</text>
</comment>
<feature type="chain" id="PRO_5040183077" evidence="1">
    <location>
        <begin position="24"/>
        <end position="91"/>
    </location>
</feature>
<organism evidence="2 3">
    <name type="scientific">Funneliformis mosseae</name>
    <name type="common">Endomycorrhizal fungus</name>
    <name type="synonym">Glomus mosseae</name>
    <dbReference type="NCBI Taxonomy" id="27381"/>
    <lineage>
        <taxon>Eukaryota</taxon>
        <taxon>Fungi</taxon>
        <taxon>Fungi incertae sedis</taxon>
        <taxon>Mucoromycota</taxon>
        <taxon>Glomeromycotina</taxon>
        <taxon>Glomeromycetes</taxon>
        <taxon>Glomerales</taxon>
        <taxon>Glomeraceae</taxon>
        <taxon>Funneliformis</taxon>
    </lineage>
</organism>
<sequence length="91" mass="9546">ITMGLNILKFFSVLSILIFVVSASPTNLVKRAAVSCPICAPFVVSLTNCDLTNVVTWDCSGSGTAVCTNNCTGCSILCTSPNEFTWACDCA</sequence>
<accession>A0A9N9AX69</accession>
<feature type="non-terminal residue" evidence="2">
    <location>
        <position position="1"/>
    </location>
</feature>
<feature type="signal peptide" evidence="1">
    <location>
        <begin position="1"/>
        <end position="23"/>
    </location>
</feature>
<evidence type="ECO:0000256" key="1">
    <source>
        <dbReference type="SAM" id="SignalP"/>
    </source>
</evidence>
<keyword evidence="3" id="KW-1185">Reference proteome</keyword>
<reference evidence="2" key="1">
    <citation type="submission" date="2021-06" db="EMBL/GenBank/DDBJ databases">
        <authorList>
            <person name="Kallberg Y."/>
            <person name="Tangrot J."/>
            <person name="Rosling A."/>
        </authorList>
    </citation>
    <scope>NUCLEOTIDE SEQUENCE</scope>
    <source>
        <strain evidence="2">87-6 pot B 2015</strain>
    </source>
</reference>
<keyword evidence="1" id="KW-0732">Signal</keyword>
<evidence type="ECO:0000313" key="2">
    <source>
        <dbReference type="EMBL" id="CAG8543421.1"/>
    </source>
</evidence>